<dbReference type="PANTHER" id="PTHR33050:SF7">
    <property type="entry name" value="RIBONUCLEASE H"/>
    <property type="match status" value="1"/>
</dbReference>
<gene>
    <name evidence="2" type="ORF">CYCCA115_LOCUS9769</name>
</gene>
<reference evidence="2" key="1">
    <citation type="submission" date="2023-08" db="EMBL/GenBank/DDBJ databases">
        <authorList>
            <person name="Audoor S."/>
            <person name="Bilcke G."/>
        </authorList>
    </citation>
    <scope>NUCLEOTIDE SEQUENCE</scope>
</reference>
<dbReference type="GO" id="GO:0016758">
    <property type="term" value="F:hexosyltransferase activity"/>
    <property type="evidence" value="ECO:0007669"/>
    <property type="project" value="InterPro"/>
</dbReference>
<dbReference type="PANTHER" id="PTHR33050">
    <property type="entry name" value="REVERSE TRANSCRIPTASE DOMAIN-CONTAINING PROTEIN"/>
    <property type="match status" value="1"/>
</dbReference>
<dbReference type="Gene3D" id="3.40.50.11350">
    <property type="match status" value="1"/>
</dbReference>
<evidence type="ECO:0000313" key="2">
    <source>
        <dbReference type="EMBL" id="CAJ1945625.1"/>
    </source>
</evidence>
<feature type="region of interest" description="Disordered" evidence="1">
    <location>
        <begin position="752"/>
        <end position="806"/>
    </location>
</feature>
<name>A0AAD2FMF7_9STRA</name>
<proteinExistence type="predicted"/>
<protein>
    <submittedName>
        <fullName evidence="2">Uncharacterized protein</fullName>
    </submittedName>
</protein>
<comment type="caution">
    <text evidence="2">The sequence shown here is derived from an EMBL/GenBank/DDBJ whole genome shotgun (WGS) entry which is preliminary data.</text>
</comment>
<dbReference type="InterPro" id="IPR008716">
    <property type="entry name" value="NodZ"/>
</dbReference>
<dbReference type="Proteomes" id="UP001295423">
    <property type="component" value="Unassembled WGS sequence"/>
</dbReference>
<dbReference type="Pfam" id="PF05830">
    <property type="entry name" value="NodZ"/>
    <property type="match status" value="1"/>
</dbReference>
<dbReference type="GO" id="GO:0009312">
    <property type="term" value="P:oligosaccharide biosynthetic process"/>
    <property type="evidence" value="ECO:0007669"/>
    <property type="project" value="InterPro"/>
</dbReference>
<feature type="region of interest" description="Disordered" evidence="1">
    <location>
        <begin position="618"/>
        <end position="655"/>
    </location>
</feature>
<dbReference type="InterPro" id="IPR052055">
    <property type="entry name" value="Hepadnavirus_pol/RT"/>
</dbReference>
<keyword evidence="3" id="KW-1185">Reference proteome</keyword>
<dbReference type="EMBL" id="CAKOGP040001446">
    <property type="protein sequence ID" value="CAJ1945625.1"/>
    <property type="molecule type" value="Genomic_DNA"/>
</dbReference>
<evidence type="ECO:0000313" key="3">
    <source>
        <dbReference type="Proteomes" id="UP001295423"/>
    </source>
</evidence>
<evidence type="ECO:0000256" key="1">
    <source>
        <dbReference type="SAM" id="MobiDB-lite"/>
    </source>
</evidence>
<feature type="compositionally biased region" description="Low complexity" evidence="1">
    <location>
        <begin position="767"/>
        <end position="803"/>
    </location>
</feature>
<organism evidence="2 3">
    <name type="scientific">Cylindrotheca closterium</name>
    <dbReference type="NCBI Taxonomy" id="2856"/>
    <lineage>
        <taxon>Eukaryota</taxon>
        <taxon>Sar</taxon>
        <taxon>Stramenopiles</taxon>
        <taxon>Ochrophyta</taxon>
        <taxon>Bacillariophyta</taxon>
        <taxon>Bacillariophyceae</taxon>
        <taxon>Bacillariophycidae</taxon>
        <taxon>Bacillariales</taxon>
        <taxon>Bacillariaceae</taxon>
        <taxon>Cylindrotheca</taxon>
    </lineage>
</organism>
<sequence>MQTFPPRTLDAILQVGRSALTSVKDLPLDPIKEKLLLSNYFHTHNASACKNILLSQAHGFAYFDGADGTLRQVICPKQVGPNLYWASANDRYESPTPVAFSLDALGSSVISIARDELARECKARHIQDTQYSPHTALAPDSANPPEDIYWPSGDGVFTEVKKFFPIYPGATIPTNLKLSSAPPADLDTFHPQFQLWYEAMKYLHDHNESQSIHSHDHIFSDDTIPTDRFPSSDLATHLTYSTSDVSAFAAEADTYKNLFEEFKRHSALSTLASTTHVATHEVPAAPLPAGAPFDSELFAQIMANALKGVNASTKEKDLARTSASAKDSYRLLFGRVKSVVQLDGSTVKELHPSVLSDDFETFLEIGSIKEALRHLHDTFAHITDTLTTRNNYDRNVDFDIALFQHATVTALKTCSFGFKPLTMHPHEATSLLSLLAWLPPNKHDVKYTTFLAEGRDIIRQEAMEEDKSKQAAKKTDIFVHGDISSVEALIKMLANFFAFAKYCVKDFTFDDPPLIVTLLEDFMDALHTPTAKDWIRWNDKVPHLPLCLLLEMNQILQIVVGVSKNKTTLSKLRNGQPITIDTFVNAFNGVESAIGHLNMSITMGNLGPYATCPNLHTILHGKPNPAPKREGPTTRERPDPTKRARPQPLGSHPGYLTYDGPGRLPIAPFKCKHPITGKQAAFCSHFLFANYHCNRPRCHNIHYTKQFAATMSPTETQSFDKFIEKTPGVTRTAPKPHVPQCSTCIVRTPSSMIRNPINNSLSPPHPSRTTSTSTQPTGTLSNAPSHTPSSSPPSASSPDSPYPRYTDAEQEKFGERLEVAIQGRSSIPSTTKRDREAWATTKLPSPVFLAVNSPHGKDSVDRWFSTQHKFEHTWIFLLKSRYLSPTDMATLFQVCPSIHLLSLLLDEHRFVDFRPLRQPIPTHLPPDVAMHRWSRMFTACLLHYDLSIPTAVRFVGNIHTGAHRDWPTLEPILREAKVDPLLITQLKRIFLDGAPNYVTAESSDDNLRTFIAYGNHKTVYDDVKKTKSAVEKDVLRNYLLAANPALLPYIRDAHTTPLGLVDASHEYRKPRIIFDATHHPSLAAMAVNDFTSKDTEPDICFPRSFPNFLIWIYNLRITYPNEEIYICDDDVSGAFRHVKWNPNVVGMHMFMLFGFLFFCTGLSFGDNTSPAQWEVVALVRQQLAQSLWYAAATTIPRVAKYLPTLSLAPLPTPSDIAAFTPAEPDSKNPGVLQPDGTRKSPTFDHHVDDCLYADVALFLRQTISASVLALYILLGYPNTSNGIRDCISWEKFANTFSHERKTIGWVVNSRQLTVSLPPIKRDRLLKLLSETLANPKLSLRDIAILLGHVSTATTVCRWMRCSYFNLQRVLSQFLRSRHQSIKHYMKRNDKVQIISDQLPPALSYRLASLIGKEAATFLWNANKRFHLDASVTRELRAIQHSLKTETWKIYIPQMIPRDPHFTSFGDASFIGGGAYSEELLFWFRIVWSPDIVAGTKLKSSNPNYVHINSLEFLVAFLQEVATVVRLEGTSHAHAGLVHQFPNGFPHFPVLLNRTDNTPTEKWMNDARTNSPFARLLVDLHGQLLKRSPLTSLSDHVPDISHFTLDEKLRLFPAKSRTLLRPALLSILQSKAGAADDPRKFGTLRSRRLHFLKFCYDMNLRDDYLMNGPDFPHERRVATFALYTVALATGRTLQGQYIKSATIKQYLHAAASFICLFTGRDPRYNNPSDTKMSPDIHATLAEVERHEKVPNKLEPYTLDMQQHLEQHNLDTKAHHDGIWKTGRVLTPSNQSAVLTSYFQCRHLTTMGSATNRLMGAFAVVLLLLVSINMKVLSMNAVYDLKERMGDNVMENFKILPANRLVHVSRAGIGHRMVRDTSAYHLAKGLDLARLKLQWGSCSKDTNWKGNEGFDELSIFPHLFGNDLWNVPGTLSGPKREGKKVIARNDVYGYIPGESYKTYHIPIQREIYEGEDGPFFDKLQSDSEFYDKLVDSYMFKDEVEAFMEEHNFAEHEVIGIHLSAGNGEEKHKIEDERKFMKNILYLVSQYVRLMKMLYHDRFARRTPLIFLATDTPRLIPEVQAATEKFGVKTVVLDQIRVEDNEGVTYKALAGKEETCLEGWKAMTSDMMLLSHSDVVIAARPSAFTQGLPLSRVFDKHVDEEGPHYCEVGDDGNYMSCLEDKKTWLFRDNIRKVVPISRSQGINGLFDPEFPQVVHNLLIQLPDVVHPNEFQEVKKFLDGKRGENQGDILKHVYGEKAIFGKYKDNLKHEPKWNFED</sequence>
<feature type="compositionally biased region" description="Basic and acidic residues" evidence="1">
    <location>
        <begin position="627"/>
        <end position="642"/>
    </location>
</feature>
<accession>A0AAD2FMF7</accession>